<feature type="active site" description="For nuclease activity" evidence="12">
    <location>
        <position position="209"/>
    </location>
</feature>
<feature type="region of interest" description="Disordered" evidence="13">
    <location>
        <begin position="569"/>
        <end position="588"/>
    </location>
</feature>
<evidence type="ECO:0000256" key="13">
    <source>
        <dbReference type="SAM" id="MobiDB-lite"/>
    </source>
</evidence>
<feature type="region of interest" description="Disordered" evidence="13">
    <location>
        <begin position="254"/>
        <end position="292"/>
    </location>
</feature>
<dbReference type="GO" id="GO:0046872">
    <property type="term" value="F:metal ion binding"/>
    <property type="evidence" value="ECO:0007669"/>
    <property type="project" value="UniProtKB-KW"/>
</dbReference>
<feature type="short sequence motif" description="RCR-3" evidence="12">
    <location>
        <begin position="209"/>
        <end position="213"/>
    </location>
</feature>
<keyword evidence="8 12" id="KW-0378">Hydrolase</keyword>
<keyword evidence="2 12" id="KW-1048">Host nucleus</keyword>
<gene>
    <name evidence="16" type="primary">NS1</name>
</gene>
<organism evidence="16">
    <name type="scientific">Porcine parvovirus 8</name>
    <dbReference type="NCBI Taxonomy" id="2976460"/>
    <lineage>
        <taxon>Viruses</taxon>
        <taxon>Monodnaviria</taxon>
        <taxon>Shotokuvirae</taxon>
        <taxon>Cossaviricota</taxon>
        <taxon>Quintoviricetes</taxon>
        <taxon>Piccovirales</taxon>
        <taxon>Parvoviridae</taxon>
        <taxon>Parvovirinae</taxon>
        <taxon>Protoparvovirus</taxon>
        <taxon>Protoparvovirus ungulate4</taxon>
    </lineage>
</organism>
<dbReference type="InterPro" id="IPR014015">
    <property type="entry name" value="Helicase_SF3_DNA-vir"/>
</dbReference>
<dbReference type="Gene3D" id="3.40.1310.20">
    <property type="match status" value="1"/>
</dbReference>
<accession>A0AAU7GJY0</accession>
<feature type="short sequence motif" description="RCR-2" evidence="12">
    <location>
        <begin position="126"/>
        <end position="128"/>
    </location>
</feature>
<dbReference type="EMBL" id="PP711262">
    <property type="protein sequence ID" value="XBM50321.1"/>
    <property type="molecule type" value="Genomic_DNA"/>
</dbReference>
<dbReference type="SUPFAM" id="SSF52540">
    <property type="entry name" value="P-loop containing nucleoside triphosphate hydrolases"/>
    <property type="match status" value="1"/>
</dbReference>
<dbReference type="GO" id="GO:0016787">
    <property type="term" value="F:hydrolase activity"/>
    <property type="evidence" value="ECO:0007669"/>
    <property type="project" value="UniProtKB-KW"/>
</dbReference>
<dbReference type="Pfam" id="PF01057">
    <property type="entry name" value="Parvo_NS1"/>
    <property type="match status" value="1"/>
</dbReference>
<keyword evidence="6 12" id="KW-0547">Nucleotide-binding</keyword>
<evidence type="ECO:0000313" key="16">
    <source>
        <dbReference type="EMBL" id="XBM50321.1"/>
    </source>
</evidence>
<reference evidence="16" key="1">
    <citation type="submission" date="2024-04" db="EMBL/GenBank/DDBJ databases">
        <authorList>
            <person name="Huang J."/>
            <person name="Sun X."/>
        </authorList>
    </citation>
    <scope>NUCLEOTIDE SEQUENCE</scope>
    <source>
        <strain evidence="16">PPV8-SDWF-2023</strain>
    </source>
</reference>
<keyword evidence="10 12" id="KW-0190">Covalent protein-DNA linkage</keyword>
<evidence type="ECO:0000256" key="9">
    <source>
        <dbReference type="ARBA" id="ARBA00022840"/>
    </source>
</evidence>
<evidence type="ECO:0000256" key="8">
    <source>
        <dbReference type="ARBA" id="ARBA00022801"/>
    </source>
</evidence>
<evidence type="ECO:0000256" key="2">
    <source>
        <dbReference type="ARBA" id="ARBA00022562"/>
    </source>
</evidence>
<dbReference type="GO" id="GO:0003677">
    <property type="term" value="F:DNA binding"/>
    <property type="evidence" value="ECO:0007669"/>
    <property type="project" value="UniProtKB-UniRule"/>
</dbReference>
<evidence type="ECO:0000256" key="1">
    <source>
        <dbReference type="ARBA" id="ARBA00004147"/>
    </source>
</evidence>
<feature type="domain" description="SF3 helicase" evidence="14">
    <location>
        <begin position="380"/>
        <end position="535"/>
    </location>
</feature>
<name>A0AAU7GJY0_9VIRU</name>
<dbReference type="GO" id="GO:0006260">
    <property type="term" value="P:DNA replication"/>
    <property type="evidence" value="ECO:0007669"/>
    <property type="project" value="UniProtKB-UniRule"/>
</dbReference>
<dbReference type="PROSITE" id="PS51206">
    <property type="entry name" value="SF3_HELICASE_1"/>
    <property type="match status" value="1"/>
</dbReference>
<evidence type="ECO:0000256" key="12">
    <source>
        <dbReference type="PROSITE-ProRule" id="PRU01366"/>
    </source>
</evidence>
<sequence length="601" mass="69529">MAEHVPEHLLEAYNTLLIYHEQQGISFVFKTNELTINNKIIKQDDYKHIPHNDDIQNMLKINFTGMHCRQELPTTTAEEKQNLQRVSLLYACVQTAIFNYCTDKNIAPDRIKHFIQAEYSEHQGLHFHVLLWGPAINPKIAKWIQKHLLTQWSMLLLSLLTIQLTSEEKQAFRNTVERSQWVNLLQYKHPQTKKEFAKSINPGEIITHYFLKKPYWKYNNISNYFYCTDSSFTFEGLSFANRLELAKCIETKDKENQDPNTNTEQPSKKQKLDLTEITPQDKKIQKHRQSKEDSCKNTIETLFTKSIHTTEKWMLEDPDSFIHFSLQPNGEHITKLIMKIVQLKLSKDKTALDLILENTPKPINPKNSKTYKIFKLNNIHAPKVLHAMMCILNRNFGKQNCIALYGPTSTGKSLIAENIARSVQNYGCHNPANENFPFSDLANKNLGWFEEMGNPGKHVNQFKALTSGQNIRVDQKNQGSIQLTPLPILITSNEQFWITKIGSTIFPEHTKPIQQRCIFINLFHQLPPDFGLLAPNEIGGLFRHLINSGHQPTFTNYIQHWNKAPDWGEPWTTTTDSPSSLEQLQSSYSEEDWDAIFNASP</sequence>
<keyword evidence="7 12" id="KW-0255">Endonuclease</keyword>
<dbReference type="GO" id="GO:0042025">
    <property type="term" value="C:host cell nucleus"/>
    <property type="evidence" value="ECO:0007669"/>
    <property type="project" value="UniProtKB-SubCell"/>
</dbReference>
<keyword evidence="11 12" id="KW-0238">DNA-binding</keyword>
<proteinExistence type="predicted"/>
<evidence type="ECO:0000256" key="6">
    <source>
        <dbReference type="ARBA" id="ARBA00022741"/>
    </source>
</evidence>
<comment type="subcellular location">
    <subcellularLocation>
        <location evidence="1 12">Host nucleus</location>
    </subcellularLocation>
</comment>
<dbReference type="InterPro" id="IPR001257">
    <property type="entry name" value="Parvovirus_NS1_helicase"/>
</dbReference>
<evidence type="ECO:0000259" key="15">
    <source>
        <dbReference type="PROSITE" id="PS52022"/>
    </source>
</evidence>
<keyword evidence="5" id="KW-0479">Metal-binding</keyword>
<dbReference type="Gene3D" id="3.40.50.300">
    <property type="entry name" value="P-loop containing nucleotide triphosphate hydrolases"/>
    <property type="match status" value="1"/>
</dbReference>
<dbReference type="InterPro" id="IPR027417">
    <property type="entry name" value="P-loop_NTPase"/>
</dbReference>
<evidence type="ECO:0000259" key="14">
    <source>
        <dbReference type="PROSITE" id="PS51206"/>
    </source>
</evidence>
<dbReference type="GO" id="GO:0005524">
    <property type="term" value="F:ATP binding"/>
    <property type="evidence" value="ECO:0007669"/>
    <property type="project" value="UniProtKB-KW"/>
</dbReference>
<evidence type="ECO:0000256" key="7">
    <source>
        <dbReference type="ARBA" id="ARBA00022759"/>
    </source>
</evidence>
<keyword evidence="9" id="KW-0067">ATP-binding</keyword>
<evidence type="ECO:0000256" key="11">
    <source>
        <dbReference type="ARBA" id="ARBA00023125"/>
    </source>
</evidence>
<feature type="compositionally biased region" description="Basic and acidic residues" evidence="13">
    <location>
        <begin position="266"/>
        <end position="283"/>
    </location>
</feature>
<evidence type="ECO:0000256" key="3">
    <source>
        <dbReference type="ARBA" id="ARBA00022705"/>
    </source>
</evidence>
<evidence type="ECO:0000256" key="4">
    <source>
        <dbReference type="ARBA" id="ARBA00022722"/>
    </source>
</evidence>
<feature type="domain" description="PV NS1-Nuc" evidence="15">
    <location>
        <begin position="20"/>
        <end position="256"/>
    </location>
</feature>
<dbReference type="GO" id="GO:0004519">
    <property type="term" value="F:endonuclease activity"/>
    <property type="evidence" value="ECO:0007669"/>
    <property type="project" value="UniProtKB-UniRule"/>
</dbReference>
<protein>
    <submittedName>
        <fullName evidence="16">Nonstructural protein N</fullName>
    </submittedName>
</protein>
<dbReference type="GO" id="GO:0019079">
    <property type="term" value="P:viral genome replication"/>
    <property type="evidence" value="ECO:0007669"/>
    <property type="project" value="InterPro"/>
</dbReference>
<keyword evidence="4 12" id="KW-0540">Nuclease</keyword>
<evidence type="ECO:0000256" key="5">
    <source>
        <dbReference type="ARBA" id="ARBA00022723"/>
    </source>
</evidence>
<evidence type="ECO:0000256" key="10">
    <source>
        <dbReference type="ARBA" id="ARBA00023124"/>
    </source>
</evidence>
<feature type="compositionally biased region" description="Low complexity" evidence="13">
    <location>
        <begin position="577"/>
        <end position="588"/>
    </location>
</feature>
<dbReference type="InterPro" id="IPR049901">
    <property type="entry name" value="PV_NS1-NUC"/>
</dbReference>
<keyword evidence="3 12" id="KW-0235">DNA replication</keyword>
<dbReference type="PROSITE" id="PS52022">
    <property type="entry name" value="PV_NS1_NUC"/>
    <property type="match status" value="1"/>
</dbReference>